<dbReference type="Proteomes" id="UP000307943">
    <property type="component" value="Unassembled WGS sequence"/>
</dbReference>
<name>A0A5C4TAM7_9BACL</name>
<evidence type="ECO:0000256" key="1">
    <source>
        <dbReference type="ARBA" id="ARBA00022729"/>
    </source>
</evidence>
<dbReference type="Gene3D" id="2.115.10.20">
    <property type="entry name" value="Glycosyl hydrolase domain, family 43"/>
    <property type="match status" value="1"/>
</dbReference>
<dbReference type="PANTHER" id="PTHR44103">
    <property type="entry name" value="PROPROTEIN CONVERTASE P"/>
    <property type="match status" value="1"/>
</dbReference>
<dbReference type="AlphaFoldDB" id="A0A5C4TAM7"/>
<feature type="signal peptide" evidence="2">
    <location>
        <begin position="1"/>
        <end position="23"/>
    </location>
</feature>
<protein>
    <recommendedName>
        <fullName evidence="5">VCBS repeat-containing protein</fullName>
    </recommendedName>
</protein>
<accession>A0A5C4TAM7</accession>
<sequence length="661" mass="72119">MKKKLLIGVLGLSTVWGATVGNAAPITETVSYSGFTGFTSVDYTSEFYGYQKAINRDFTNYGFNFGNESANVLNIDWNSNMRFRLADVDGDKLDDALYYDIVSGQLQWFRGLGNGNFGSANTFQWNDGKNSGFVAADFNGDGVADLAGVKVTGSSATITISYGNGSGGFSGTTIASGVPISGGQIVAGDLDGDKKADFVVYTGTTGSIDIWYGDGTGQFPTASSTNWNGTIVGGEIVIGDVNQDGLADIGLYRSSTHSTGFAFRMGRGDGTFGPKPGEIGTKSEYHLISKHTWDNASAIPRVGQINADGAADLVEFIPGNLYFRTRFAYGLDAYDYSAHLIKDGTGYKLWTGGRWKTVDQNGDPILVNNENVYDGDHILYSHSPDGYQWFRQIERPAFYKGEEEGYSGWWTDNTLEPEVIKVDGTYYMFWQAQIFPGQQVDTGETATVLADRIGLSTSNDGVNWTRKTDRGVVINLASPESTKLTHQEMVYVPDDPDGKKWWMYVYYYVNGAAQSHVRIRSADPTTFDWLERETVTGMGQLGNQIGYANEAPGGRVFVRISFVKNPLANQTHPTIELSRDGLLWVRDASRQYPLLATSDGPATNSNVYFLGLSTIDGTGQLEYLGSDTFRALYVAATSEAPTPPKIFKAEIGLGELQFTFQ</sequence>
<keyword evidence="1 2" id="KW-0732">Signal</keyword>
<evidence type="ECO:0000313" key="3">
    <source>
        <dbReference type="EMBL" id="TNJ66108.1"/>
    </source>
</evidence>
<evidence type="ECO:0000256" key="2">
    <source>
        <dbReference type="SAM" id="SignalP"/>
    </source>
</evidence>
<dbReference type="SUPFAM" id="SSF69318">
    <property type="entry name" value="Integrin alpha N-terminal domain"/>
    <property type="match status" value="1"/>
</dbReference>
<dbReference type="OrthoDB" id="2487168at2"/>
<keyword evidence="4" id="KW-1185">Reference proteome</keyword>
<dbReference type="InterPro" id="IPR028994">
    <property type="entry name" value="Integrin_alpha_N"/>
</dbReference>
<evidence type="ECO:0008006" key="5">
    <source>
        <dbReference type="Google" id="ProtNLM"/>
    </source>
</evidence>
<reference evidence="3 4" key="1">
    <citation type="submission" date="2019-05" db="EMBL/GenBank/DDBJ databases">
        <title>We sequenced the genome of Paenibacillus hemerocallicola KCTC 33185 for further insight into its adaptation and study the phylogeny of Paenibacillus.</title>
        <authorList>
            <person name="Narsing Rao M.P."/>
        </authorList>
    </citation>
    <scope>NUCLEOTIDE SEQUENCE [LARGE SCALE GENOMIC DNA]</scope>
    <source>
        <strain evidence="3 4">KCTC 33185</strain>
    </source>
</reference>
<dbReference type="Pfam" id="PF13517">
    <property type="entry name" value="FG-GAP_3"/>
    <property type="match status" value="1"/>
</dbReference>
<feature type="chain" id="PRO_5022912106" description="VCBS repeat-containing protein" evidence="2">
    <location>
        <begin position="24"/>
        <end position="661"/>
    </location>
</feature>
<evidence type="ECO:0000313" key="4">
    <source>
        <dbReference type="Proteomes" id="UP000307943"/>
    </source>
</evidence>
<organism evidence="3 4">
    <name type="scientific">Paenibacillus hemerocallicola</name>
    <dbReference type="NCBI Taxonomy" id="1172614"/>
    <lineage>
        <taxon>Bacteria</taxon>
        <taxon>Bacillati</taxon>
        <taxon>Bacillota</taxon>
        <taxon>Bacilli</taxon>
        <taxon>Bacillales</taxon>
        <taxon>Paenibacillaceae</taxon>
        <taxon>Paenibacillus</taxon>
    </lineage>
</organism>
<comment type="caution">
    <text evidence="3">The sequence shown here is derived from an EMBL/GenBank/DDBJ whole genome shotgun (WGS) entry which is preliminary data.</text>
</comment>
<dbReference type="EMBL" id="VDCQ01000013">
    <property type="protein sequence ID" value="TNJ66108.1"/>
    <property type="molecule type" value="Genomic_DNA"/>
</dbReference>
<dbReference type="RefSeq" id="WP_139602416.1">
    <property type="nucleotide sequence ID" value="NZ_VDCQ01000013.1"/>
</dbReference>
<dbReference type="InterPro" id="IPR013517">
    <property type="entry name" value="FG-GAP"/>
</dbReference>
<gene>
    <name evidence="3" type="ORF">FE784_11865</name>
</gene>
<dbReference type="PANTHER" id="PTHR44103:SF1">
    <property type="entry name" value="PROPROTEIN CONVERTASE P"/>
    <property type="match status" value="1"/>
</dbReference>
<proteinExistence type="predicted"/>
<dbReference type="SUPFAM" id="SSF75005">
    <property type="entry name" value="Arabinanase/levansucrase/invertase"/>
    <property type="match status" value="1"/>
</dbReference>
<dbReference type="InterPro" id="IPR023296">
    <property type="entry name" value="Glyco_hydro_beta-prop_sf"/>
</dbReference>